<dbReference type="Proteomes" id="UP000789860">
    <property type="component" value="Unassembled WGS sequence"/>
</dbReference>
<accession>A0ACA9MEZ2</accession>
<name>A0ACA9MEZ2_9GLOM</name>
<keyword evidence="2" id="KW-1185">Reference proteome</keyword>
<protein>
    <submittedName>
        <fullName evidence="1">4903_t:CDS:1</fullName>
    </submittedName>
</protein>
<dbReference type="EMBL" id="CAJVPM010011663">
    <property type="protein sequence ID" value="CAG8582880.1"/>
    <property type="molecule type" value="Genomic_DNA"/>
</dbReference>
<comment type="caution">
    <text evidence="1">The sequence shown here is derived from an EMBL/GenBank/DDBJ whole genome shotgun (WGS) entry which is preliminary data.</text>
</comment>
<proteinExistence type="predicted"/>
<gene>
    <name evidence="1" type="ORF">SCALOS_LOCUS6275</name>
</gene>
<evidence type="ECO:0000313" key="1">
    <source>
        <dbReference type="EMBL" id="CAG8582880.1"/>
    </source>
</evidence>
<sequence>MKILRPLDFLEKIYLKLQLSNIYGCNVHFIILFPALEKIISKTPHLCISIKDAKTSNPQFV</sequence>
<feature type="non-terminal residue" evidence="1">
    <location>
        <position position="61"/>
    </location>
</feature>
<reference evidence="1" key="1">
    <citation type="submission" date="2021-06" db="EMBL/GenBank/DDBJ databases">
        <authorList>
            <person name="Kallberg Y."/>
            <person name="Tangrot J."/>
            <person name="Rosling A."/>
        </authorList>
    </citation>
    <scope>NUCLEOTIDE SEQUENCE</scope>
    <source>
        <strain evidence="1">AU212A</strain>
    </source>
</reference>
<organism evidence="1 2">
    <name type="scientific">Scutellospora calospora</name>
    <dbReference type="NCBI Taxonomy" id="85575"/>
    <lineage>
        <taxon>Eukaryota</taxon>
        <taxon>Fungi</taxon>
        <taxon>Fungi incertae sedis</taxon>
        <taxon>Mucoromycota</taxon>
        <taxon>Glomeromycotina</taxon>
        <taxon>Glomeromycetes</taxon>
        <taxon>Diversisporales</taxon>
        <taxon>Gigasporaceae</taxon>
        <taxon>Scutellospora</taxon>
    </lineage>
</organism>
<evidence type="ECO:0000313" key="2">
    <source>
        <dbReference type="Proteomes" id="UP000789860"/>
    </source>
</evidence>